<name>A0ABV6MTS7_9PSEU</name>
<organism evidence="1 2">
    <name type="scientific">Kutzneria chonburiensis</name>
    <dbReference type="NCBI Taxonomy" id="1483604"/>
    <lineage>
        <taxon>Bacteria</taxon>
        <taxon>Bacillati</taxon>
        <taxon>Actinomycetota</taxon>
        <taxon>Actinomycetes</taxon>
        <taxon>Pseudonocardiales</taxon>
        <taxon>Pseudonocardiaceae</taxon>
        <taxon>Kutzneria</taxon>
    </lineage>
</organism>
<proteinExistence type="predicted"/>
<dbReference type="RefSeq" id="WP_273940104.1">
    <property type="nucleotide sequence ID" value="NZ_CP097263.1"/>
</dbReference>
<reference evidence="1 2" key="1">
    <citation type="submission" date="2024-09" db="EMBL/GenBank/DDBJ databases">
        <authorList>
            <person name="Sun Q."/>
            <person name="Mori K."/>
        </authorList>
    </citation>
    <scope>NUCLEOTIDE SEQUENCE [LARGE SCALE GENOMIC DNA]</scope>
    <source>
        <strain evidence="1 2">TBRC 1432</strain>
    </source>
</reference>
<evidence type="ECO:0000313" key="2">
    <source>
        <dbReference type="Proteomes" id="UP001589810"/>
    </source>
</evidence>
<sequence>MIADRDTVRSLLRHLTEQDLPLRLSVVDAGGESAQPLHSMLTGDISWPYPPAATHGTLPTTIEDVAAALLPVDVPTDRLLAFLVNTCTRDLAYGVETGPVRTAEATTMLARLIDLLGPEARWRSNCDLSYVSQWSETGKPSPLSWNPLTHYTFDRAVIGTGGGITVTFLAVAED</sequence>
<evidence type="ECO:0000313" key="1">
    <source>
        <dbReference type="EMBL" id="MFC0543557.1"/>
    </source>
</evidence>
<accession>A0ABV6MTS7</accession>
<dbReference type="Proteomes" id="UP001589810">
    <property type="component" value="Unassembled WGS sequence"/>
</dbReference>
<keyword evidence="2" id="KW-1185">Reference proteome</keyword>
<protein>
    <submittedName>
        <fullName evidence="1">Uncharacterized protein</fullName>
    </submittedName>
</protein>
<dbReference type="EMBL" id="JBHLUD010000006">
    <property type="protein sequence ID" value="MFC0543557.1"/>
    <property type="molecule type" value="Genomic_DNA"/>
</dbReference>
<comment type="caution">
    <text evidence="1">The sequence shown here is derived from an EMBL/GenBank/DDBJ whole genome shotgun (WGS) entry which is preliminary data.</text>
</comment>
<gene>
    <name evidence="1" type="ORF">ACFFH7_18795</name>
</gene>